<accession>A0ABU2NWQ9</accession>
<dbReference type="InterPro" id="IPR003362">
    <property type="entry name" value="Bact_transf"/>
</dbReference>
<proteinExistence type="inferred from homology"/>
<evidence type="ECO:0000256" key="6">
    <source>
        <dbReference type="ARBA" id="ARBA00023136"/>
    </source>
</evidence>
<feature type="domain" description="Bacterial sugar transferase" evidence="9">
    <location>
        <begin position="322"/>
        <end position="503"/>
    </location>
</feature>
<evidence type="ECO:0000256" key="1">
    <source>
        <dbReference type="ARBA" id="ARBA00004141"/>
    </source>
</evidence>
<gene>
    <name evidence="10" type="ORF">RM572_16890</name>
</gene>
<dbReference type="RefSeq" id="WP_311674184.1">
    <property type="nucleotide sequence ID" value="NZ_JAVREQ010000014.1"/>
</dbReference>
<evidence type="ECO:0000256" key="4">
    <source>
        <dbReference type="ARBA" id="ARBA00022692"/>
    </source>
</evidence>
<name>A0ABU2NWQ9_9ACTN</name>
<keyword evidence="6 8" id="KW-0472">Membrane</keyword>
<comment type="similarity">
    <text evidence="2">Belongs to the bacterial sugar transferase family.</text>
</comment>
<evidence type="ECO:0000256" key="2">
    <source>
        <dbReference type="ARBA" id="ARBA00006464"/>
    </source>
</evidence>
<dbReference type="Pfam" id="PF02397">
    <property type="entry name" value="Bac_transf"/>
    <property type="match status" value="1"/>
</dbReference>
<evidence type="ECO:0000256" key="8">
    <source>
        <dbReference type="SAM" id="Phobius"/>
    </source>
</evidence>
<dbReference type="PANTHER" id="PTHR30576">
    <property type="entry name" value="COLANIC BIOSYNTHESIS UDP-GLUCOSE LIPID CARRIER TRANSFERASE"/>
    <property type="match status" value="1"/>
</dbReference>
<evidence type="ECO:0000313" key="11">
    <source>
        <dbReference type="Proteomes" id="UP001183414"/>
    </source>
</evidence>
<evidence type="ECO:0000259" key="9">
    <source>
        <dbReference type="Pfam" id="PF02397"/>
    </source>
</evidence>
<feature type="region of interest" description="Disordered" evidence="7">
    <location>
        <begin position="1"/>
        <end position="56"/>
    </location>
</feature>
<comment type="caution">
    <text evidence="10">The sequence shown here is derived from an EMBL/GenBank/DDBJ whole genome shotgun (WGS) entry which is preliminary data.</text>
</comment>
<reference evidence="11" key="1">
    <citation type="submission" date="2023-07" db="EMBL/GenBank/DDBJ databases">
        <title>30 novel species of actinomycetes from the DSMZ collection.</title>
        <authorList>
            <person name="Nouioui I."/>
        </authorList>
    </citation>
    <scope>NUCLEOTIDE SEQUENCE [LARGE SCALE GENOMIC DNA]</scope>
    <source>
        <strain evidence="11">DSM 42041</strain>
    </source>
</reference>
<evidence type="ECO:0000256" key="5">
    <source>
        <dbReference type="ARBA" id="ARBA00022989"/>
    </source>
</evidence>
<organism evidence="10 11">
    <name type="scientific">Streptomyces hazeniae</name>
    <dbReference type="NCBI Taxonomy" id="3075538"/>
    <lineage>
        <taxon>Bacteria</taxon>
        <taxon>Bacillati</taxon>
        <taxon>Actinomycetota</taxon>
        <taxon>Actinomycetes</taxon>
        <taxon>Kitasatosporales</taxon>
        <taxon>Streptomycetaceae</taxon>
        <taxon>Streptomyces</taxon>
    </lineage>
</organism>
<comment type="subcellular location">
    <subcellularLocation>
        <location evidence="1">Membrane</location>
        <topology evidence="1">Multi-pass membrane protein</topology>
    </subcellularLocation>
</comment>
<dbReference type="InterPro" id="IPR017475">
    <property type="entry name" value="EPS_sugar_tfrase"/>
</dbReference>
<sequence>MTMESTGADALPADLERRDGHPKKTRAAEPARRGPGIPEPRSGPQLPGGAAPRGRGEPVALVTADCLAATAAALLAGGGTRAAVLDLAPVVLTLIALHQQGGLYRCAPHRTALGELPALLWRAALAWSAATTVVAAVRPELTLGWTRLASLVAVHVALAALLRGALYAWRRRRQRHNPRSALVVGPESAGHRVAAVLHEHPEYGMWPVGLVVPPSAAQALTPPGVHGSGLPVPVLTAAEDVTRAVIQNAVCDAVFTRPAQADPDTAALVRLFRTLGCTVWVVDGETVPGGVAWRTAETGHVWGFPCARLDPPPRRSAARVAKRGLDLVVAVLALVVSAPVLAACGLAVRYSDGPGVLFRQERVGAHGRPFVMLKFRTLRPANAHESATRWNVAHDRRMSGVGRFLRRTSLDELPQLWNVLRGDMSLVGPRPERPYFVQQFSTAHPGYAARDRMPVGITGLAQIHGLRGDTSIEDRARFDNHYIETWSFWQDVQILLRTAGSVFRLGGS</sequence>
<evidence type="ECO:0000256" key="7">
    <source>
        <dbReference type="SAM" id="MobiDB-lite"/>
    </source>
</evidence>
<dbReference type="PANTHER" id="PTHR30576:SF0">
    <property type="entry name" value="UNDECAPRENYL-PHOSPHATE N-ACETYLGALACTOSAMINYL 1-PHOSPHATE TRANSFERASE-RELATED"/>
    <property type="match status" value="1"/>
</dbReference>
<evidence type="ECO:0000256" key="3">
    <source>
        <dbReference type="ARBA" id="ARBA00022679"/>
    </source>
</evidence>
<feature type="transmembrane region" description="Helical" evidence="8">
    <location>
        <begin position="324"/>
        <end position="348"/>
    </location>
</feature>
<feature type="transmembrane region" description="Helical" evidence="8">
    <location>
        <begin position="119"/>
        <end position="137"/>
    </location>
</feature>
<keyword evidence="11" id="KW-1185">Reference proteome</keyword>
<dbReference type="EMBL" id="JAVREQ010000014">
    <property type="protein sequence ID" value="MDT0380432.1"/>
    <property type="molecule type" value="Genomic_DNA"/>
</dbReference>
<dbReference type="Proteomes" id="UP001183414">
    <property type="component" value="Unassembled WGS sequence"/>
</dbReference>
<feature type="compositionally biased region" description="Low complexity" evidence="7">
    <location>
        <begin position="47"/>
        <end position="56"/>
    </location>
</feature>
<keyword evidence="4 8" id="KW-0812">Transmembrane</keyword>
<feature type="transmembrane region" description="Helical" evidence="8">
    <location>
        <begin position="149"/>
        <end position="169"/>
    </location>
</feature>
<keyword evidence="5 8" id="KW-1133">Transmembrane helix</keyword>
<keyword evidence="3" id="KW-0808">Transferase</keyword>
<evidence type="ECO:0000313" key="10">
    <source>
        <dbReference type="EMBL" id="MDT0380432.1"/>
    </source>
</evidence>
<dbReference type="NCBIfam" id="TIGR03025">
    <property type="entry name" value="EPS_sugtrans"/>
    <property type="match status" value="1"/>
</dbReference>
<protein>
    <submittedName>
        <fullName evidence="10">Exopolysaccharide biosynthesis polyprenyl glycosylphosphotransferase</fullName>
    </submittedName>
</protein>